<organism evidence="2">
    <name type="scientific">Sesamum latifolium</name>
    <dbReference type="NCBI Taxonomy" id="2727402"/>
    <lineage>
        <taxon>Eukaryota</taxon>
        <taxon>Viridiplantae</taxon>
        <taxon>Streptophyta</taxon>
        <taxon>Embryophyta</taxon>
        <taxon>Tracheophyta</taxon>
        <taxon>Spermatophyta</taxon>
        <taxon>Magnoliopsida</taxon>
        <taxon>eudicotyledons</taxon>
        <taxon>Gunneridae</taxon>
        <taxon>Pentapetalae</taxon>
        <taxon>asterids</taxon>
        <taxon>lamiids</taxon>
        <taxon>Lamiales</taxon>
        <taxon>Pedaliaceae</taxon>
        <taxon>Sesamum</taxon>
    </lineage>
</organism>
<accession>A0AAW2XE70</accession>
<sequence>MGTVFTRRFEADRIGSQVPIKLMHLEGLYELFVSKFAYTAVDWSMHHFEVHFKLKLTYRTPTYDDEDESQEPNIDDGGSSENIETETHGKTQWDDDCPWSKWYSAEDLVKGFELLALWSEITAQSSLDMAELENASPLEADKWFLYPCLSENLAISDGRTIGFASQLHNLVKALEMSSEAKFIEDFVSVENSGSENLKSSAVVPPPTVLDRVLKDLFHEVSETQPDSSLSEHKSSRSIKGAPVESLFAQLCLHALWFGNCSIRGIPIDNLVFNCCTLDRVCSRGSLVLGRITAITKNANQWHNRPIHLFDKSETAHVILQYYESIKRHPVALAVCIDKKRREVKGQNFGTNDPLTSPAQEDLQVPMEFSASHGVREGFGRKHDRNGSSGVAGSMMLLKAHKIMHAPITQSSSGQLERDILASERGGDATAPNLGDDVAGHPLFWIWAMPCRPNLEPATRRCPDPETGGDGDAIAPGFGRRNVAQMQRHGATATVAP</sequence>
<dbReference type="EMBL" id="JACGWN010000004">
    <property type="protein sequence ID" value="KAL0452061.1"/>
    <property type="molecule type" value="Genomic_DNA"/>
</dbReference>
<evidence type="ECO:0000256" key="1">
    <source>
        <dbReference type="SAM" id="MobiDB-lite"/>
    </source>
</evidence>
<gene>
    <name evidence="2" type="ORF">Slati_1184200</name>
</gene>
<dbReference type="AlphaFoldDB" id="A0AAW2XE70"/>
<dbReference type="GO" id="GO:0005096">
    <property type="term" value="F:GTPase activator activity"/>
    <property type="evidence" value="ECO:0007669"/>
    <property type="project" value="InterPro"/>
</dbReference>
<feature type="region of interest" description="Disordered" evidence="1">
    <location>
        <begin position="63"/>
        <end position="93"/>
    </location>
</feature>
<feature type="compositionally biased region" description="Acidic residues" evidence="1">
    <location>
        <begin position="63"/>
        <end position="74"/>
    </location>
</feature>
<reference evidence="2" key="1">
    <citation type="submission" date="2020-06" db="EMBL/GenBank/DDBJ databases">
        <authorList>
            <person name="Li T."/>
            <person name="Hu X."/>
            <person name="Zhang T."/>
            <person name="Song X."/>
            <person name="Zhang H."/>
            <person name="Dai N."/>
            <person name="Sheng W."/>
            <person name="Hou X."/>
            <person name="Wei L."/>
        </authorList>
    </citation>
    <scope>NUCLEOTIDE SEQUENCE</scope>
    <source>
        <strain evidence="2">KEN1</strain>
        <tissue evidence="2">Leaf</tissue>
    </source>
</reference>
<evidence type="ECO:0000313" key="2">
    <source>
        <dbReference type="EMBL" id="KAL0452061.1"/>
    </source>
</evidence>
<name>A0AAW2XE70_9LAMI</name>
<proteinExistence type="predicted"/>
<dbReference type="PANTHER" id="PTHR21422">
    <property type="entry name" value="RAB3 GTPASE-ACTIVATING PROTEIN CATALYTIC SUBUNIT"/>
    <property type="match status" value="1"/>
</dbReference>
<dbReference type="PANTHER" id="PTHR21422:SF9">
    <property type="entry name" value="RAB3 GTPASE-ACTIVATING PROTEIN CATALYTIC SUBUNIT"/>
    <property type="match status" value="1"/>
</dbReference>
<reference evidence="2" key="2">
    <citation type="journal article" date="2024" name="Plant">
        <title>Genomic evolution and insights into agronomic trait innovations of Sesamum species.</title>
        <authorList>
            <person name="Miao H."/>
            <person name="Wang L."/>
            <person name="Qu L."/>
            <person name="Liu H."/>
            <person name="Sun Y."/>
            <person name="Le M."/>
            <person name="Wang Q."/>
            <person name="Wei S."/>
            <person name="Zheng Y."/>
            <person name="Lin W."/>
            <person name="Duan Y."/>
            <person name="Cao H."/>
            <person name="Xiong S."/>
            <person name="Wang X."/>
            <person name="Wei L."/>
            <person name="Li C."/>
            <person name="Ma Q."/>
            <person name="Ju M."/>
            <person name="Zhao R."/>
            <person name="Li G."/>
            <person name="Mu C."/>
            <person name="Tian Q."/>
            <person name="Mei H."/>
            <person name="Zhang T."/>
            <person name="Gao T."/>
            <person name="Zhang H."/>
        </authorList>
    </citation>
    <scope>NUCLEOTIDE SEQUENCE</scope>
    <source>
        <strain evidence="2">KEN1</strain>
    </source>
</reference>
<protein>
    <submittedName>
        <fullName evidence="2">Uncharacterized protein</fullName>
    </submittedName>
</protein>
<dbReference type="InterPro" id="IPR045700">
    <property type="entry name" value="Rab3GAP1"/>
</dbReference>
<comment type="caution">
    <text evidence="2">The sequence shown here is derived from an EMBL/GenBank/DDBJ whole genome shotgun (WGS) entry which is preliminary data.</text>
</comment>